<name>A0A1M5UPK0_9BACT</name>
<keyword evidence="2" id="KW-1185">Reference proteome</keyword>
<dbReference type="AlphaFoldDB" id="A0A1M5UPK0"/>
<proteinExistence type="predicted"/>
<evidence type="ECO:0000313" key="2">
    <source>
        <dbReference type="Proteomes" id="UP000184139"/>
    </source>
</evidence>
<evidence type="ECO:0000313" key="1">
    <source>
        <dbReference type="EMBL" id="SHH64880.1"/>
    </source>
</evidence>
<reference evidence="1 2" key="1">
    <citation type="submission" date="2016-11" db="EMBL/GenBank/DDBJ databases">
        <authorList>
            <person name="Jaros S."/>
            <person name="Januszkiewicz K."/>
            <person name="Wedrychowicz H."/>
        </authorList>
    </citation>
    <scope>NUCLEOTIDE SEQUENCE [LARGE SCALE GENOMIC DNA]</scope>
    <source>
        <strain evidence="1 2">DSM 9705</strain>
    </source>
</reference>
<dbReference type="Proteomes" id="UP000184139">
    <property type="component" value="Unassembled WGS sequence"/>
</dbReference>
<dbReference type="EMBL" id="FQXS01000005">
    <property type="protein sequence ID" value="SHH64880.1"/>
    <property type="molecule type" value="Genomic_DNA"/>
</dbReference>
<accession>A0A1M5UPK0</accession>
<protein>
    <submittedName>
        <fullName evidence="1">Uncharacterized protein</fullName>
    </submittedName>
</protein>
<gene>
    <name evidence="1" type="ORF">SAMN02745124_01296</name>
</gene>
<organism evidence="1 2">
    <name type="scientific">Desulfofustis glycolicus DSM 9705</name>
    <dbReference type="NCBI Taxonomy" id="1121409"/>
    <lineage>
        <taxon>Bacteria</taxon>
        <taxon>Pseudomonadati</taxon>
        <taxon>Thermodesulfobacteriota</taxon>
        <taxon>Desulfobulbia</taxon>
        <taxon>Desulfobulbales</taxon>
        <taxon>Desulfocapsaceae</taxon>
        <taxon>Desulfofustis</taxon>
    </lineage>
</organism>
<sequence length="67" mass="7925">MRIANKDDVPVRINVPGATTRRQKISAMQPVMEKWEANIFHWRLGLTLRRSFRVWKTTYAKRRTGAL</sequence>
<dbReference type="RefSeq" id="WP_073374399.1">
    <property type="nucleotide sequence ID" value="NZ_FQXS01000005.1"/>
</dbReference>